<keyword evidence="2" id="KW-1185">Reference proteome</keyword>
<sequence length="144" mass="15080">MLLFLQRSGPNPAMPVGQECSAMVASTTPLSGGGCHLHLSGSRTEGVVGGMTCPCPWNGEWRTSGEAGVDNQVVTIPLLPVALGGGSTGGWLRLPRCGVLVDVTCISEAAGRKGLWWDDVSVSLEWGVEMPLEEEEATDVDEEA</sequence>
<dbReference type="AlphaFoldDB" id="A0A1V4KBH4"/>
<proteinExistence type="predicted"/>
<dbReference type="PROSITE" id="PS51257">
    <property type="entry name" value="PROKAR_LIPOPROTEIN"/>
    <property type="match status" value="1"/>
</dbReference>
<accession>A0A1V4KBH4</accession>
<evidence type="ECO:0000313" key="2">
    <source>
        <dbReference type="Proteomes" id="UP000190648"/>
    </source>
</evidence>
<evidence type="ECO:0000313" key="1">
    <source>
        <dbReference type="EMBL" id="OPJ81217.1"/>
    </source>
</evidence>
<protein>
    <submittedName>
        <fullName evidence="1">Uncharacterized protein</fullName>
    </submittedName>
</protein>
<organism evidence="1 2">
    <name type="scientific">Patagioenas fasciata monilis</name>
    <dbReference type="NCBI Taxonomy" id="372326"/>
    <lineage>
        <taxon>Eukaryota</taxon>
        <taxon>Metazoa</taxon>
        <taxon>Chordata</taxon>
        <taxon>Craniata</taxon>
        <taxon>Vertebrata</taxon>
        <taxon>Euteleostomi</taxon>
        <taxon>Archelosauria</taxon>
        <taxon>Archosauria</taxon>
        <taxon>Dinosauria</taxon>
        <taxon>Saurischia</taxon>
        <taxon>Theropoda</taxon>
        <taxon>Coelurosauria</taxon>
        <taxon>Aves</taxon>
        <taxon>Neognathae</taxon>
        <taxon>Neoaves</taxon>
        <taxon>Columbimorphae</taxon>
        <taxon>Columbiformes</taxon>
        <taxon>Columbidae</taxon>
        <taxon>Patagioenas</taxon>
    </lineage>
</organism>
<comment type="caution">
    <text evidence="1">The sequence shown here is derived from an EMBL/GenBank/DDBJ whole genome shotgun (WGS) entry which is preliminary data.</text>
</comment>
<name>A0A1V4KBH4_PATFA</name>
<gene>
    <name evidence="1" type="ORF">AV530_014205</name>
</gene>
<reference evidence="1 2" key="1">
    <citation type="submission" date="2016-02" db="EMBL/GenBank/DDBJ databases">
        <title>Band-tailed pigeon sequencing and assembly.</title>
        <authorList>
            <person name="Soares A.E."/>
            <person name="Novak B.J."/>
            <person name="Rice E.S."/>
            <person name="O'Connell B."/>
            <person name="Chang D."/>
            <person name="Weber S."/>
            <person name="Shapiro B."/>
        </authorList>
    </citation>
    <scope>NUCLEOTIDE SEQUENCE [LARGE SCALE GENOMIC DNA]</scope>
    <source>
        <strain evidence="1">BTP2013</strain>
        <tissue evidence="1">Blood</tissue>
    </source>
</reference>
<dbReference type="EMBL" id="LSYS01004044">
    <property type="protein sequence ID" value="OPJ81217.1"/>
    <property type="molecule type" value="Genomic_DNA"/>
</dbReference>
<dbReference type="Proteomes" id="UP000190648">
    <property type="component" value="Unassembled WGS sequence"/>
</dbReference>